<dbReference type="InterPro" id="IPR006968">
    <property type="entry name" value="RUS_fam"/>
</dbReference>
<proteinExistence type="inferred from homology"/>
<feature type="compositionally biased region" description="Polar residues" evidence="6">
    <location>
        <begin position="54"/>
        <end position="63"/>
    </location>
</feature>
<evidence type="ECO:0000313" key="9">
    <source>
        <dbReference type="EMBL" id="CAL1716943.1"/>
    </source>
</evidence>
<evidence type="ECO:0000259" key="7">
    <source>
        <dbReference type="Pfam" id="PF04884"/>
    </source>
</evidence>
<feature type="domain" description="Root UVB sensitive protein C-terminal" evidence="8">
    <location>
        <begin position="440"/>
        <end position="525"/>
    </location>
</feature>
<sequence length="545" mass="60158">MYGRALVRTSLRGISSVRPLRSRPTRLGFTSSRYRSSSSATAFSSTRTDDSTSQEYLPSTQSPKPFAIEHVGGREHHLSWSPKGGISKEWKEEKAIDADVTNGTPQAVSSPMMSGAVGRMKSWFMQMFLPTNYPHSVHRSYAPYHILQFVETTLGTLVSVLCNQALLSSVGVSAEGSIFGAVAVQWIIKDGAGEIAKLFFIRRFSPYFDSHPKTFNLLGEGAVALGSGLQIATLLINPTPVNFLICAAGGNIFKLIGNAIWLTTHIKFVRYFSQQGNTGDVAAKEESQASVAQLLGYSAGIGLLTFSHSPAYLYSIFFLSVPVHLLVTTYMLQLTTFELLTVPRLSWLAGQYAKKQDGKAERGVVDLAEVEKLKTTGLFGEFYKRKRDRYVSLAPKLEDVVVSNPLDRSKWTACAEAFHVSFSSLHRPTVVLTQVSLQGEKYLLYPPPAHSRKPISAFYDPSASVDDMLRSILHAAHLHELLSNQPHEANDANLRPMLAESATWTNKSFPDFKSQLEANGWKTEEICSADHGRRVSWQSAPDKAE</sequence>
<name>A0ABP1EAA5_9APHY</name>
<dbReference type="EMBL" id="OZ037952">
    <property type="protein sequence ID" value="CAL1716943.1"/>
    <property type="molecule type" value="Genomic_DNA"/>
</dbReference>
<protein>
    <recommendedName>
        <fullName evidence="11">DUF647-domain-containing protein</fullName>
    </recommendedName>
</protein>
<evidence type="ECO:0000313" key="10">
    <source>
        <dbReference type="Proteomes" id="UP001497453"/>
    </source>
</evidence>
<keyword evidence="5" id="KW-0472">Membrane</keyword>
<evidence type="ECO:0000256" key="5">
    <source>
        <dbReference type="ARBA" id="ARBA00023136"/>
    </source>
</evidence>
<evidence type="ECO:0000256" key="3">
    <source>
        <dbReference type="ARBA" id="ARBA00022692"/>
    </source>
</evidence>
<evidence type="ECO:0000259" key="8">
    <source>
        <dbReference type="Pfam" id="PF24160"/>
    </source>
</evidence>
<comment type="similarity">
    <text evidence="2">Belongs to the RUS1 family.</text>
</comment>
<evidence type="ECO:0000256" key="4">
    <source>
        <dbReference type="ARBA" id="ARBA00022989"/>
    </source>
</evidence>
<keyword evidence="3" id="KW-0812">Transmembrane</keyword>
<dbReference type="InterPro" id="IPR055412">
    <property type="entry name" value="UVB_sens_C"/>
</dbReference>
<dbReference type="PANTHER" id="PTHR12770:SF31">
    <property type="entry name" value="RUS FAMILY MEMBER 1"/>
    <property type="match status" value="1"/>
</dbReference>
<feature type="domain" description="Protein root UVB sensitive/RUS" evidence="7">
    <location>
        <begin position="120"/>
        <end position="355"/>
    </location>
</feature>
<keyword evidence="10" id="KW-1185">Reference proteome</keyword>
<dbReference type="PANTHER" id="PTHR12770">
    <property type="entry name" value="RUS1 FAMILY PROTEIN C16ORF58"/>
    <property type="match status" value="1"/>
</dbReference>
<evidence type="ECO:0000256" key="2">
    <source>
        <dbReference type="ARBA" id="ARBA00007558"/>
    </source>
</evidence>
<accession>A0ABP1EAA5</accession>
<evidence type="ECO:0000256" key="6">
    <source>
        <dbReference type="SAM" id="MobiDB-lite"/>
    </source>
</evidence>
<dbReference type="Pfam" id="PF24160">
    <property type="entry name" value="UVB_sens_C"/>
    <property type="match status" value="1"/>
</dbReference>
<comment type="subcellular location">
    <subcellularLocation>
        <location evidence="1">Membrane</location>
    </subcellularLocation>
</comment>
<dbReference type="InterPro" id="IPR054549">
    <property type="entry name" value="UVB_sens_RUS_dom"/>
</dbReference>
<dbReference type="Proteomes" id="UP001497453">
    <property type="component" value="Chromosome 9"/>
</dbReference>
<dbReference type="Pfam" id="PF04884">
    <property type="entry name" value="UVB_sens_prot"/>
    <property type="match status" value="1"/>
</dbReference>
<evidence type="ECO:0000256" key="1">
    <source>
        <dbReference type="ARBA" id="ARBA00004370"/>
    </source>
</evidence>
<evidence type="ECO:0008006" key="11">
    <source>
        <dbReference type="Google" id="ProtNLM"/>
    </source>
</evidence>
<feature type="region of interest" description="Disordered" evidence="6">
    <location>
        <begin position="38"/>
        <end position="63"/>
    </location>
</feature>
<gene>
    <name evidence="9" type="ORF">GFSPODELE1_LOCUS10972</name>
</gene>
<keyword evidence="4" id="KW-1133">Transmembrane helix</keyword>
<reference evidence="10" key="1">
    <citation type="submission" date="2024-04" db="EMBL/GenBank/DDBJ databases">
        <authorList>
            <person name="Shaw F."/>
            <person name="Minotto A."/>
        </authorList>
    </citation>
    <scope>NUCLEOTIDE SEQUENCE [LARGE SCALE GENOMIC DNA]</scope>
</reference>
<organism evidence="9 10">
    <name type="scientific">Somion occarium</name>
    <dbReference type="NCBI Taxonomy" id="3059160"/>
    <lineage>
        <taxon>Eukaryota</taxon>
        <taxon>Fungi</taxon>
        <taxon>Dikarya</taxon>
        <taxon>Basidiomycota</taxon>
        <taxon>Agaricomycotina</taxon>
        <taxon>Agaricomycetes</taxon>
        <taxon>Polyporales</taxon>
        <taxon>Cerrenaceae</taxon>
        <taxon>Somion</taxon>
    </lineage>
</organism>